<keyword evidence="8 10" id="KW-0233">DNA recombination</keyword>
<dbReference type="InterPro" id="IPR011010">
    <property type="entry name" value="DNA_brk_join_enz"/>
</dbReference>
<organism evidence="14 15">
    <name type="scientific">Geoalkalibacter halelectricus</name>
    <dbReference type="NCBI Taxonomy" id="2847045"/>
    <lineage>
        <taxon>Bacteria</taxon>
        <taxon>Pseudomonadati</taxon>
        <taxon>Thermodesulfobacteriota</taxon>
        <taxon>Desulfuromonadia</taxon>
        <taxon>Desulfuromonadales</taxon>
        <taxon>Geoalkalibacteraceae</taxon>
        <taxon>Geoalkalibacter</taxon>
    </lineage>
</organism>
<protein>
    <recommendedName>
        <fullName evidence="10 11">Tyrosine recombinase XerC</fullName>
    </recommendedName>
</protein>
<feature type="active site" evidence="10">
    <location>
        <position position="175"/>
    </location>
</feature>
<sequence>MDNCIKEFERYLQIERNLSDHTLAAYRRDLEGFRLFLAEHFAVDAPTLEHLRQVDARLLRAFLARLGKSCRRTTLGRKIAALRTFFRYLVRAELVAANPAETLVTPRRDQYLPHTLSVDEACTLMEAARGEDVLQLRDRAILETLYSCGLRVAELTSLNVEGVDLDERLVRVLGKGRKERLVPLGRKACEALERYLRQRGTVQPSEPLFLNHRGGRLTPRSVERNLKKHLLQAGISGDATPHSLRHSFATHLLVEGGADLRAIQEMLGHASLSTTQKYTKVSIDHLVRVYDQAHPRSRKK</sequence>
<keyword evidence="9 10" id="KW-0131">Cell cycle</keyword>
<feature type="active site" evidence="10">
    <location>
        <position position="245"/>
    </location>
</feature>
<evidence type="ECO:0000259" key="13">
    <source>
        <dbReference type="PROSITE" id="PS51900"/>
    </source>
</evidence>
<dbReference type="InterPro" id="IPR002104">
    <property type="entry name" value="Integrase_catalytic"/>
</dbReference>
<feature type="active site" evidence="10">
    <location>
        <position position="242"/>
    </location>
</feature>
<dbReference type="Pfam" id="PF02899">
    <property type="entry name" value="Phage_int_SAM_1"/>
    <property type="match status" value="1"/>
</dbReference>
<dbReference type="Gene3D" id="1.10.150.130">
    <property type="match status" value="1"/>
</dbReference>
<evidence type="ECO:0000256" key="8">
    <source>
        <dbReference type="ARBA" id="ARBA00023172"/>
    </source>
</evidence>
<dbReference type="InterPro" id="IPR004107">
    <property type="entry name" value="Integrase_SAM-like_N"/>
</dbReference>
<dbReference type="InterPro" id="IPR010998">
    <property type="entry name" value="Integrase_recombinase_N"/>
</dbReference>
<dbReference type="InterPro" id="IPR023009">
    <property type="entry name" value="Tyrosine_recombinase_XerC/XerD"/>
</dbReference>
<keyword evidence="4 10" id="KW-0132">Cell division</keyword>
<comment type="subcellular location">
    <subcellularLocation>
        <location evidence="1 10">Cytoplasm</location>
    </subcellularLocation>
</comment>
<evidence type="ECO:0000256" key="3">
    <source>
        <dbReference type="ARBA" id="ARBA00022490"/>
    </source>
</evidence>
<evidence type="ECO:0000256" key="1">
    <source>
        <dbReference type="ARBA" id="ARBA00004496"/>
    </source>
</evidence>
<dbReference type="Proteomes" id="UP001060414">
    <property type="component" value="Chromosome"/>
</dbReference>
<evidence type="ECO:0000259" key="12">
    <source>
        <dbReference type="PROSITE" id="PS51898"/>
    </source>
</evidence>
<dbReference type="CDD" id="cd00798">
    <property type="entry name" value="INT_XerDC_C"/>
    <property type="match status" value="1"/>
</dbReference>
<keyword evidence="15" id="KW-1185">Reference proteome</keyword>
<comment type="subunit">
    <text evidence="10">Forms a cyclic heterotetrameric complex composed of two molecules of XerC and two molecules of XerD.</text>
</comment>
<keyword evidence="3 10" id="KW-0963">Cytoplasm</keyword>
<feature type="domain" description="Tyr recombinase" evidence="12">
    <location>
        <begin position="111"/>
        <end position="291"/>
    </location>
</feature>
<dbReference type="PROSITE" id="PS51900">
    <property type="entry name" value="CB"/>
    <property type="match status" value="1"/>
</dbReference>
<dbReference type="RefSeq" id="WP_260749351.1">
    <property type="nucleotide sequence ID" value="NZ_CP092109.1"/>
</dbReference>
<dbReference type="Pfam" id="PF00589">
    <property type="entry name" value="Phage_integrase"/>
    <property type="match status" value="1"/>
</dbReference>
<evidence type="ECO:0000256" key="7">
    <source>
        <dbReference type="ARBA" id="ARBA00023125"/>
    </source>
</evidence>
<dbReference type="EMBL" id="CP092109">
    <property type="protein sequence ID" value="UWZ80983.1"/>
    <property type="molecule type" value="Genomic_DNA"/>
</dbReference>
<keyword evidence="5 10" id="KW-0159">Chromosome partition</keyword>
<evidence type="ECO:0000313" key="15">
    <source>
        <dbReference type="Proteomes" id="UP001060414"/>
    </source>
</evidence>
<evidence type="ECO:0000256" key="6">
    <source>
        <dbReference type="ARBA" id="ARBA00022908"/>
    </source>
</evidence>
<evidence type="ECO:0000256" key="2">
    <source>
        <dbReference type="ARBA" id="ARBA00006657"/>
    </source>
</evidence>
<dbReference type="PROSITE" id="PS51898">
    <property type="entry name" value="TYR_RECOMBINASE"/>
    <property type="match status" value="1"/>
</dbReference>
<feature type="active site" evidence="10">
    <location>
        <position position="269"/>
    </location>
</feature>
<keyword evidence="7 10" id="KW-0238">DNA-binding</keyword>
<evidence type="ECO:0000256" key="5">
    <source>
        <dbReference type="ARBA" id="ARBA00022829"/>
    </source>
</evidence>
<dbReference type="SUPFAM" id="SSF56349">
    <property type="entry name" value="DNA breaking-rejoining enzymes"/>
    <property type="match status" value="1"/>
</dbReference>
<evidence type="ECO:0000256" key="11">
    <source>
        <dbReference type="NCBIfam" id="TIGR02224"/>
    </source>
</evidence>
<gene>
    <name evidence="10 14" type="primary">xerC</name>
    <name evidence="14" type="ORF">L9S41_06205</name>
</gene>
<dbReference type="PANTHER" id="PTHR30349">
    <property type="entry name" value="PHAGE INTEGRASE-RELATED"/>
    <property type="match status" value="1"/>
</dbReference>
<dbReference type="HAMAP" id="MF_01808">
    <property type="entry name" value="Recomb_XerC_XerD"/>
    <property type="match status" value="1"/>
</dbReference>
<dbReference type="InterPro" id="IPR044068">
    <property type="entry name" value="CB"/>
</dbReference>
<accession>A0ABY5ZPD2</accession>
<evidence type="ECO:0000256" key="4">
    <source>
        <dbReference type="ARBA" id="ARBA00022618"/>
    </source>
</evidence>
<dbReference type="NCBIfam" id="NF040815">
    <property type="entry name" value="recomb_XerA_Arch"/>
    <property type="match status" value="1"/>
</dbReference>
<evidence type="ECO:0000313" key="14">
    <source>
        <dbReference type="EMBL" id="UWZ80983.1"/>
    </source>
</evidence>
<dbReference type="InterPro" id="IPR050090">
    <property type="entry name" value="Tyrosine_recombinase_XerCD"/>
</dbReference>
<proteinExistence type="inferred from homology"/>
<dbReference type="Gene3D" id="1.10.443.10">
    <property type="entry name" value="Intergrase catalytic core"/>
    <property type="match status" value="1"/>
</dbReference>
<dbReference type="SUPFAM" id="SSF47823">
    <property type="entry name" value="lambda integrase-like, N-terminal domain"/>
    <property type="match status" value="1"/>
</dbReference>
<evidence type="ECO:0000256" key="10">
    <source>
        <dbReference type="HAMAP-Rule" id="MF_01808"/>
    </source>
</evidence>
<name>A0ABY5ZPD2_9BACT</name>
<evidence type="ECO:0000256" key="9">
    <source>
        <dbReference type="ARBA" id="ARBA00023306"/>
    </source>
</evidence>
<feature type="active site" evidence="10">
    <location>
        <position position="151"/>
    </location>
</feature>
<reference evidence="14" key="1">
    <citation type="journal article" date="2022" name="Environ. Microbiol.">
        <title>Geoalkalibacter halelectricus SAP #1 sp. nov. possessing extracellular electron transfer and mineral#reducing capabilities from a haloalkaline environment.</title>
        <authorList>
            <person name="Yadav S."/>
            <person name="Singh R."/>
            <person name="Sundharam S.S."/>
            <person name="Chaudhary S."/>
            <person name="Krishnamurthi S."/>
            <person name="Patil S.A."/>
        </authorList>
    </citation>
    <scope>NUCLEOTIDE SEQUENCE</scope>
    <source>
        <strain evidence="14">SAP-1</strain>
    </source>
</reference>
<comment type="function">
    <text evidence="10">Site-specific tyrosine recombinase, which acts by catalyzing the cutting and rejoining of the recombining DNA molecules. The XerC-XerD complex is essential to convert dimers of the bacterial chromosome into monomers to permit their segregation at cell division. It also contributes to the segregational stability of plasmids.</text>
</comment>
<dbReference type="InterPro" id="IPR013762">
    <property type="entry name" value="Integrase-like_cat_sf"/>
</dbReference>
<comment type="similarity">
    <text evidence="2 10">Belongs to the 'phage' integrase family. XerC subfamily.</text>
</comment>
<dbReference type="NCBIfam" id="TIGR02224">
    <property type="entry name" value="recomb_XerC"/>
    <property type="match status" value="1"/>
</dbReference>
<feature type="active site" description="O-(3'-phospho-DNA)-tyrosine intermediate" evidence="10">
    <location>
        <position position="278"/>
    </location>
</feature>
<dbReference type="NCBIfam" id="NF001399">
    <property type="entry name" value="PRK00283.1"/>
    <property type="match status" value="1"/>
</dbReference>
<feature type="domain" description="Core-binding (CB)" evidence="13">
    <location>
        <begin position="1"/>
        <end position="90"/>
    </location>
</feature>
<dbReference type="PANTHER" id="PTHR30349:SF77">
    <property type="entry name" value="TYROSINE RECOMBINASE XERC"/>
    <property type="match status" value="1"/>
</dbReference>
<dbReference type="InterPro" id="IPR011931">
    <property type="entry name" value="Recomb_XerC"/>
</dbReference>
<keyword evidence="6 10" id="KW-0229">DNA integration</keyword>